<accession>A0A7S9LVE3</accession>
<dbReference type="InterPro" id="IPR036590">
    <property type="entry name" value="SRAP-like"/>
</dbReference>
<evidence type="ECO:0000256" key="1">
    <source>
        <dbReference type="ARBA" id="ARBA00008136"/>
    </source>
</evidence>
<dbReference type="AlphaFoldDB" id="A0A7S9LVE3"/>
<keyword evidence="5" id="KW-0190">Covalent protein-DNA linkage</keyword>
<keyword evidence="6" id="KW-0238">DNA-binding</keyword>
<name>A0A7S9LVE3_9RHOB</name>
<dbReference type="GO" id="GO:0006508">
    <property type="term" value="P:proteolysis"/>
    <property type="evidence" value="ECO:0007669"/>
    <property type="project" value="UniProtKB-KW"/>
</dbReference>
<dbReference type="Proteomes" id="UP000594800">
    <property type="component" value="Chromosome"/>
</dbReference>
<dbReference type="GO" id="GO:0008233">
    <property type="term" value="F:peptidase activity"/>
    <property type="evidence" value="ECO:0007669"/>
    <property type="project" value="UniProtKB-KW"/>
</dbReference>
<dbReference type="PANTHER" id="PTHR13604">
    <property type="entry name" value="DC12-RELATED"/>
    <property type="match status" value="1"/>
</dbReference>
<evidence type="ECO:0000256" key="7">
    <source>
        <dbReference type="ARBA" id="ARBA00023239"/>
    </source>
</evidence>
<dbReference type="SUPFAM" id="SSF143081">
    <property type="entry name" value="BB1717-like"/>
    <property type="match status" value="1"/>
</dbReference>
<keyword evidence="3" id="KW-0227">DNA damage</keyword>
<dbReference type="PANTHER" id="PTHR13604:SF0">
    <property type="entry name" value="ABASIC SITE PROCESSING PROTEIN HMCES"/>
    <property type="match status" value="1"/>
</dbReference>
<dbReference type="Gene3D" id="3.90.1680.10">
    <property type="entry name" value="SOS response associated peptidase-like"/>
    <property type="match status" value="1"/>
</dbReference>
<dbReference type="GO" id="GO:0003697">
    <property type="term" value="F:single-stranded DNA binding"/>
    <property type="evidence" value="ECO:0007669"/>
    <property type="project" value="InterPro"/>
</dbReference>
<dbReference type="InterPro" id="IPR003738">
    <property type="entry name" value="SRAP"/>
</dbReference>
<dbReference type="KEGG" id="poz:I0K15_06735"/>
<sequence>MPGRIFLDQDGAALADHFGVAPADTPTGVDLAPDEELALVLPGKLITARWGMIPKGAVNARGRPVMEKLVNIRSETLHEKTAFAKIQHNRAVLPASGWYEWTGKTGRKTRWRISAPDQPLLAFAAIYDVWHMPGGRELVSFATLTCEPNADVRDIHHRMPVLLDDPAAWLAGEARPMRPAPDGTLTVEKSEL</sequence>
<evidence type="ECO:0000256" key="5">
    <source>
        <dbReference type="ARBA" id="ARBA00023124"/>
    </source>
</evidence>
<evidence type="ECO:0000256" key="2">
    <source>
        <dbReference type="ARBA" id="ARBA00022670"/>
    </source>
</evidence>
<proteinExistence type="inferred from homology"/>
<evidence type="ECO:0000256" key="4">
    <source>
        <dbReference type="ARBA" id="ARBA00022801"/>
    </source>
</evidence>
<protein>
    <recommendedName>
        <fullName evidence="8">Abasic site processing protein</fullName>
        <ecNumber evidence="8">3.4.-.-</ecNumber>
    </recommendedName>
</protein>
<dbReference type="RefSeq" id="WP_196104624.1">
    <property type="nucleotide sequence ID" value="NZ_CP064942.1"/>
</dbReference>
<dbReference type="GO" id="GO:0016829">
    <property type="term" value="F:lyase activity"/>
    <property type="evidence" value="ECO:0007669"/>
    <property type="project" value="UniProtKB-KW"/>
</dbReference>
<organism evidence="9 10">
    <name type="scientific">Pontivivens ytuae</name>
    <dbReference type="NCBI Taxonomy" id="2789856"/>
    <lineage>
        <taxon>Bacteria</taxon>
        <taxon>Pseudomonadati</taxon>
        <taxon>Pseudomonadota</taxon>
        <taxon>Alphaproteobacteria</taxon>
        <taxon>Rhodobacterales</taxon>
        <taxon>Paracoccaceae</taxon>
        <taxon>Pontivivens</taxon>
    </lineage>
</organism>
<evidence type="ECO:0000313" key="9">
    <source>
        <dbReference type="EMBL" id="QPH55425.1"/>
    </source>
</evidence>
<comment type="similarity">
    <text evidence="1 8">Belongs to the SOS response-associated peptidase family.</text>
</comment>
<evidence type="ECO:0000256" key="3">
    <source>
        <dbReference type="ARBA" id="ARBA00022763"/>
    </source>
</evidence>
<evidence type="ECO:0000313" key="10">
    <source>
        <dbReference type="Proteomes" id="UP000594800"/>
    </source>
</evidence>
<keyword evidence="7" id="KW-0456">Lyase</keyword>
<keyword evidence="10" id="KW-1185">Reference proteome</keyword>
<reference evidence="9 10" key="1">
    <citation type="submission" date="2020-11" db="EMBL/GenBank/DDBJ databases">
        <title>Description of Pontivivens ytuae sp. nov. isolated from deep sea sediment of Mariana Trench.</title>
        <authorList>
            <person name="Wang Z."/>
            <person name="Sun Q.-L."/>
            <person name="Xu X.-D."/>
            <person name="Tang Y.-Z."/>
            <person name="Zhang J."/>
        </authorList>
    </citation>
    <scope>NUCLEOTIDE SEQUENCE [LARGE SCALE GENOMIC DNA]</scope>
    <source>
        <strain evidence="9 10">MT2928</strain>
    </source>
</reference>
<dbReference type="Pfam" id="PF02586">
    <property type="entry name" value="SRAP"/>
    <property type="match status" value="1"/>
</dbReference>
<dbReference type="EMBL" id="CP064942">
    <property type="protein sequence ID" value="QPH55425.1"/>
    <property type="molecule type" value="Genomic_DNA"/>
</dbReference>
<evidence type="ECO:0000256" key="6">
    <source>
        <dbReference type="ARBA" id="ARBA00023125"/>
    </source>
</evidence>
<dbReference type="EC" id="3.4.-.-" evidence="8"/>
<evidence type="ECO:0000256" key="8">
    <source>
        <dbReference type="RuleBase" id="RU364100"/>
    </source>
</evidence>
<dbReference type="GO" id="GO:0106300">
    <property type="term" value="P:protein-DNA covalent cross-linking repair"/>
    <property type="evidence" value="ECO:0007669"/>
    <property type="project" value="InterPro"/>
</dbReference>
<keyword evidence="2 8" id="KW-0645">Protease</keyword>
<gene>
    <name evidence="9" type="ORF">I0K15_06735</name>
</gene>
<keyword evidence="4 8" id="KW-0378">Hydrolase</keyword>